<feature type="compositionally biased region" description="Polar residues" evidence="1">
    <location>
        <begin position="40"/>
        <end position="52"/>
    </location>
</feature>
<evidence type="ECO:0000313" key="2">
    <source>
        <dbReference type="EMBL" id="CAD7393947.1"/>
    </source>
</evidence>
<reference evidence="2" key="1">
    <citation type="submission" date="2020-11" db="EMBL/GenBank/DDBJ databases">
        <authorList>
            <person name="Tran Van P."/>
        </authorList>
    </citation>
    <scope>NUCLEOTIDE SEQUENCE</scope>
</reference>
<sequence>MPRSGVRPPAMARATNQAELAQRHCDSPYYGAREIKGQIHGQSNASQGGSKPNTRRHLPKLAHYILV</sequence>
<proteinExistence type="predicted"/>
<dbReference type="AlphaFoldDB" id="A0A7R9GQG5"/>
<organism evidence="2">
    <name type="scientific">Timema cristinae</name>
    <name type="common">Walking stick</name>
    <dbReference type="NCBI Taxonomy" id="61476"/>
    <lineage>
        <taxon>Eukaryota</taxon>
        <taxon>Metazoa</taxon>
        <taxon>Ecdysozoa</taxon>
        <taxon>Arthropoda</taxon>
        <taxon>Hexapoda</taxon>
        <taxon>Insecta</taxon>
        <taxon>Pterygota</taxon>
        <taxon>Neoptera</taxon>
        <taxon>Polyneoptera</taxon>
        <taxon>Phasmatodea</taxon>
        <taxon>Timematodea</taxon>
        <taxon>Timematoidea</taxon>
        <taxon>Timematidae</taxon>
        <taxon>Timema</taxon>
    </lineage>
</organism>
<evidence type="ECO:0000256" key="1">
    <source>
        <dbReference type="SAM" id="MobiDB-lite"/>
    </source>
</evidence>
<gene>
    <name evidence="2" type="ORF">TCEB3V08_LOCUS1899</name>
</gene>
<name>A0A7R9GQG5_TIMCR</name>
<dbReference type="EMBL" id="OC316838">
    <property type="protein sequence ID" value="CAD7393947.1"/>
    <property type="molecule type" value="Genomic_DNA"/>
</dbReference>
<accession>A0A7R9GQG5</accession>
<protein>
    <submittedName>
        <fullName evidence="2">Uncharacterized protein</fullName>
    </submittedName>
</protein>
<feature type="region of interest" description="Disordered" evidence="1">
    <location>
        <begin position="34"/>
        <end position="67"/>
    </location>
</feature>